<evidence type="ECO:0000256" key="3">
    <source>
        <dbReference type="ARBA" id="ARBA00022884"/>
    </source>
</evidence>
<keyword evidence="2 7" id="KW-0699">rRNA-binding</keyword>
<dbReference type="InterPro" id="IPR004389">
    <property type="entry name" value="Ribosomal_uL18_bac-type"/>
</dbReference>
<keyword evidence="3 7" id="KW-0694">RNA-binding</keyword>
<protein>
    <recommendedName>
        <fullName evidence="6 7">Large ribosomal subunit protein uL18</fullName>
    </recommendedName>
</protein>
<evidence type="ECO:0000256" key="7">
    <source>
        <dbReference type="HAMAP-Rule" id="MF_01337"/>
    </source>
</evidence>
<dbReference type="GO" id="GO:0006412">
    <property type="term" value="P:translation"/>
    <property type="evidence" value="ECO:0007669"/>
    <property type="project" value="UniProtKB-UniRule"/>
</dbReference>
<keyword evidence="9" id="KW-1185">Reference proteome</keyword>
<accession>A0A1G7ND99</accession>
<keyword evidence="4 7" id="KW-0689">Ribosomal protein</keyword>
<evidence type="ECO:0000256" key="2">
    <source>
        <dbReference type="ARBA" id="ARBA00022730"/>
    </source>
</evidence>
<dbReference type="InterPro" id="IPR057268">
    <property type="entry name" value="Ribosomal_L18"/>
</dbReference>
<dbReference type="GO" id="GO:0022625">
    <property type="term" value="C:cytosolic large ribosomal subunit"/>
    <property type="evidence" value="ECO:0007669"/>
    <property type="project" value="TreeGrafter"/>
</dbReference>
<dbReference type="AlphaFoldDB" id="A0A1G7ND99"/>
<dbReference type="PANTHER" id="PTHR12899">
    <property type="entry name" value="39S RIBOSOMAL PROTEIN L18, MITOCHONDRIAL"/>
    <property type="match status" value="1"/>
</dbReference>
<evidence type="ECO:0000313" key="9">
    <source>
        <dbReference type="Proteomes" id="UP000199355"/>
    </source>
</evidence>
<name>A0A1G7ND99_9BACT</name>
<gene>
    <name evidence="7" type="primary">rplR</name>
    <name evidence="8" type="ORF">SAMN05192586_11142</name>
</gene>
<reference evidence="9" key="1">
    <citation type="submission" date="2016-10" db="EMBL/GenBank/DDBJ databases">
        <authorList>
            <person name="Varghese N."/>
            <person name="Submissions S."/>
        </authorList>
    </citation>
    <scope>NUCLEOTIDE SEQUENCE [LARGE SCALE GENOMIC DNA]</scope>
    <source>
        <strain evidence="9">KHC7</strain>
    </source>
</reference>
<organism evidence="8 9">
    <name type="scientific">Desulfovibrio legallii</name>
    <dbReference type="NCBI Taxonomy" id="571438"/>
    <lineage>
        <taxon>Bacteria</taxon>
        <taxon>Pseudomonadati</taxon>
        <taxon>Thermodesulfobacteriota</taxon>
        <taxon>Desulfovibrionia</taxon>
        <taxon>Desulfovibrionales</taxon>
        <taxon>Desulfovibrionaceae</taxon>
        <taxon>Desulfovibrio</taxon>
    </lineage>
</organism>
<dbReference type="HAMAP" id="MF_01337_B">
    <property type="entry name" value="Ribosomal_uL18_B"/>
    <property type="match status" value="1"/>
</dbReference>
<dbReference type="FunFam" id="3.30.420.100:FF:000001">
    <property type="entry name" value="50S ribosomal protein L18"/>
    <property type="match status" value="1"/>
</dbReference>
<evidence type="ECO:0000256" key="1">
    <source>
        <dbReference type="ARBA" id="ARBA00007116"/>
    </source>
</evidence>
<evidence type="ECO:0000256" key="6">
    <source>
        <dbReference type="ARBA" id="ARBA00035197"/>
    </source>
</evidence>
<dbReference type="SUPFAM" id="SSF53137">
    <property type="entry name" value="Translational machinery components"/>
    <property type="match status" value="1"/>
</dbReference>
<dbReference type="CDD" id="cd00432">
    <property type="entry name" value="Ribosomal_L18_L5e"/>
    <property type="match status" value="1"/>
</dbReference>
<evidence type="ECO:0000256" key="5">
    <source>
        <dbReference type="ARBA" id="ARBA00023274"/>
    </source>
</evidence>
<comment type="function">
    <text evidence="7">This is one of the proteins that bind and probably mediate the attachment of the 5S RNA into the large ribosomal subunit, where it forms part of the central protuberance.</text>
</comment>
<comment type="similarity">
    <text evidence="1 7">Belongs to the universal ribosomal protein uL18 family.</text>
</comment>
<dbReference type="GO" id="GO:0003735">
    <property type="term" value="F:structural constituent of ribosome"/>
    <property type="evidence" value="ECO:0007669"/>
    <property type="project" value="InterPro"/>
</dbReference>
<evidence type="ECO:0000256" key="4">
    <source>
        <dbReference type="ARBA" id="ARBA00022980"/>
    </source>
</evidence>
<evidence type="ECO:0000313" key="8">
    <source>
        <dbReference type="EMBL" id="SDF71932.1"/>
    </source>
</evidence>
<dbReference type="RefSeq" id="WP_092154046.1">
    <property type="nucleotide sequence ID" value="NZ_FNBX01000011.1"/>
</dbReference>
<dbReference type="EMBL" id="FNBX01000011">
    <property type="protein sequence ID" value="SDF71932.1"/>
    <property type="molecule type" value="Genomic_DNA"/>
</dbReference>
<dbReference type="PANTHER" id="PTHR12899:SF3">
    <property type="entry name" value="LARGE RIBOSOMAL SUBUNIT PROTEIN UL18M"/>
    <property type="match status" value="1"/>
</dbReference>
<keyword evidence="5 7" id="KW-0687">Ribonucleoprotein</keyword>
<dbReference type="InterPro" id="IPR005484">
    <property type="entry name" value="Ribosomal_uL18_bac/plant/anim"/>
</dbReference>
<proteinExistence type="inferred from homology"/>
<sequence length="119" mass="13084">MINSKNSSRQRRKIRIRKKVNGTAARPRLVVFRSNLHIYAQIVNDVDGATLAAASTLTLAKAEPGLHCNLSGAQRVGKEIARLAKEKNISQVVFDRNGYLYHGRIKAVADGAREGGLEF</sequence>
<dbReference type="Pfam" id="PF00861">
    <property type="entry name" value="Ribosomal_L18p"/>
    <property type="match status" value="1"/>
</dbReference>
<dbReference type="STRING" id="571438.SAMN05192586_11142"/>
<dbReference type="NCBIfam" id="TIGR00060">
    <property type="entry name" value="L18_bact"/>
    <property type="match status" value="1"/>
</dbReference>
<dbReference type="OrthoDB" id="9810939at2"/>
<dbReference type="GO" id="GO:0008097">
    <property type="term" value="F:5S rRNA binding"/>
    <property type="evidence" value="ECO:0007669"/>
    <property type="project" value="TreeGrafter"/>
</dbReference>
<dbReference type="Proteomes" id="UP000199355">
    <property type="component" value="Unassembled WGS sequence"/>
</dbReference>
<comment type="subunit">
    <text evidence="7">Part of the 50S ribosomal subunit; part of the 5S rRNA/L5/L18/L25 subcomplex. Contacts the 5S and 23S rRNAs.</text>
</comment>
<dbReference type="Gene3D" id="3.30.420.100">
    <property type="match status" value="1"/>
</dbReference>